<name>A0A0C2YQ28_PARME</name>
<dbReference type="Proteomes" id="UP000031971">
    <property type="component" value="Unassembled WGS sequence"/>
</dbReference>
<protein>
    <recommendedName>
        <fullName evidence="3">RecA/RadA recombinase</fullName>
    </recommendedName>
</protein>
<dbReference type="AlphaFoldDB" id="A0A0C2YQ28"/>
<evidence type="ECO:0008006" key="3">
    <source>
        <dbReference type="Google" id="ProtNLM"/>
    </source>
</evidence>
<dbReference type="EMBL" id="JXSL01000035">
    <property type="protein sequence ID" value="KIL96770.1"/>
    <property type="molecule type" value="Genomic_DNA"/>
</dbReference>
<dbReference type="RefSeq" id="WP_009870285.1">
    <property type="nucleotide sequence ID" value="NZ_JXSL01000035.1"/>
</dbReference>
<dbReference type="Pfam" id="PF09956">
    <property type="entry name" value="Phage_cement_2"/>
    <property type="match status" value="1"/>
</dbReference>
<accession>A0A0C2YQ28</accession>
<evidence type="ECO:0000313" key="1">
    <source>
        <dbReference type="EMBL" id="KIL96770.1"/>
    </source>
</evidence>
<dbReference type="STRING" id="272627.CCC_01636"/>
<evidence type="ECO:0000313" key="2">
    <source>
        <dbReference type="Proteomes" id="UP000031971"/>
    </source>
</evidence>
<dbReference type="PIRSF" id="PIRSF030771">
    <property type="entry name" value="UCP030771"/>
    <property type="match status" value="1"/>
</dbReference>
<comment type="caution">
    <text evidence="1">The sequence shown here is derived from an EMBL/GenBank/DDBJ whole genome shotgun (WGS) entry which is preliminary data.</text>
</comment>
<proteinExistence type="predicted"/>
<gene>
    <name evidence="1" type="ORF">CCC_01636</name>
</gene>
<dbReference type="InterPro" id="IPR011231">
    <property type="entry name" value="Phage_VT1-Sakai_H0018"/>
</dbReference>
<keyword evidence="2" id="KW-1185">Reference proteome</keyword>
<sequence>MKNFIQNGHMITVPAPTGGVVSGQGVIVGALFGIAATTAPEATNVEIATTGVYDLPKALATVFALGDRVAWDDAAKVIAPPAAGLYPVGVAVTAAGNGAVTVRVRLDGVATAAA</sequence>
<reference evidence="1 2" key="1">
    <citation type="submission" date="2015-01" db="EMBL/GenBank/DDBJ databases">
        <title>Genome Sequence of Magnetospirillum magnetotacticum Strain MS-1.</title>
        <authorList>
            <person name="Marinov G.K."/>
            <person name="Smalley M.D."/>
            <person name="DeSalvo G."/>
        </authorList>
    </citation>
    <scope>NUCLEOTIDE SEQUENCE [LARGE SCALE GENOMIC DNA]</scope>
    <source>
        <strain evidence="1 2">MS-1</strain>
    </source>
</reference>
<organism evidence="1 2">
    <name type="scientific">Paramagnetospirillum magnetotacticum MS-1</name>
    <dbReference type="NCBI Taxonomy" id="272627"/>
    <lineage>
        <taxon>Bacteria</taxon>
        <taxon>Pseudomonadati</taxon>
        <taxon>Pseudomonadota</taxon>
        <taxon>Alphaproteobacteria</taxon>
        <taxon>Rhodospirillales</taxon>
        <taxon>Magnetospirillaceae</taxon>
        <taxon>Paramagnetospirillum</taxon>
    </lineage>
</organism>
<dbReference type="OrthoDB" id="5365964at2"/>